<protein>
    <recommendedName>
        <fullName evidence="3">DUF4159 domain-containing protein</fullName>
    </recommendedName>
</protein>
<reference evidence="1 2" key="1">
    <citation type="journal article" date="2020" name="ISME J.">
        <title>Comparative genomics reveals insights into cyanobacterial evolution and habitat adaptation.</title>
        <authorList>
            <person name="Chen M.Y."/>
            <person name="Teng W.K."/>
            <person name="Zhao L."/>
            <person name="Hu C.X."/>
            <person name="Zhou Y.K."/>
            <person name="Han B.P."/>
            <person name="Song L.R."/>
            <person name="Shu W.S."/>
        </authorList>
    </citation>
    <scope>NUCLEOTIDE SEQUENCE [LARGE SCALE GENOMIC DNA]</scope>
    <source>
        <strain evidence="1 2">FACHB-723</strain>
    </source>
</reference>
<sequence>MNDFPYPQIQPFERLQVSDGLMINSERWRLAHEYHQQRQNVQYQSLFLPGIICGLGVVPIQAPADLPAKFRDGRWVQIQPGMAIDLQGNFIVVPTPLDFRISSTAYDTDIATVYLVLSYVDPAKLKRASSNEVLVETFRVNEKTDLPLDTDIEICRIAIAEGQLEIQKSPNVFAPAVSQLDMRHRIQAQLRPQNCIRVAHFQESQNLPAQQTAIAISTHLQSLGQSLPSLAPQLRLINPIANLDIHGELTLAQLRNYHLLYLSYSQALALNDSTQLALREYAAIGGAILIEVAIHDHALKNLLEIYYELRSAHQRLKKTIQSQLDRQQQSDQSLIMQELESELDAIRDEINNATQDILNPLRERLPLGNQLQSFSDLPTQHPLRSQPFLLPQLSGIIEQPMQIMGNDAVIIIFGELSPVWSGESPQDLSRSTIRNCQELGINILNYAAQRWEIHQSMQINPQYQMELATTSDQRRITNMVDTAP</sequence>
<evidence type="ECO:0000313" key="1">
    <source>
        <dbReference type="EMBL" id="MBD2189410.1"/>
    </source>
</evidence>
<dbReference type="Proteomes" id="UP000642094">
    <property type="component" value="Unassembled WGS sequence"/>
</dbReference>
<evidence type="ECO:0000313" key="2">
    <source>
        <dbReference type="Proteomes" id="UP000642094"/>
    </source>
</evidence>
<comment type="caution">
    <text evidence="1">The sequence shown here is derived from an EMBL/GenBank/DDBJ whole genome shotgun (WGS) entry which is preliminary data.</text>
</comment>
<name>A0ABR8A0U1_9CYAN</name>
<dbReference type="EMBL" id="JACJQB010000038">
    <property type="protein sequence ID" value="MBD2189410.1"/>
    <property type="molecule type" value="Genomic_DNA"/>
</dbReference>
<keyword evidence="2" id="KW-1185">Reference proteome</keyword>
<proteinExistence type="predicted"/>
<organism evidence="1 2">
    <name type="scientific">Pseudanabaena mucicola FACHB-723</name>
    <dbReference type="NCBI Taxonomy" id="2692860"/>
    <lineage>
        <taxon>Bacteria</taxon>
        <taxon>Bacillati</taxon>
        <taxon>Cyanobacteriota</taxon>
        <taxon>Cyanophyceae</taxon>
        <taxon>Pseudanabaenales</taxon>
        <taxon>Pseudanabaenaceae</taxon>
        <taxon>Pseudanabaena</taxon>
    </lineage>
</organism>
<accession>A0ABR8A0U1</accession>
<dbReference type="RefSeq" id="WP_190404238.1">
    <property type="nucleotide sequence ID" value="NZ_JACJQB010000038.1"/>
</dbReference>
<evidence type="ECO:0008006" key="3">
    <source>
        <dbReference type="Google" id="ProtNLM"/>
    </source>
</evidence>
<gene>
    <name evidence="1" type="ORF">H6F41_14835</name>
</gene>